<feature type="domain" description="Formyl transferase N-terminal" evidence="6">
    <location>
        <begin position="1"/>
        <end position="172"/>
    </location>
</feature>
<keyword evidence="3 5" id="KW-0808">Transferase</keyword>
<dbReference type="AlphaFoldDB" id="A0A1T5JH42"/>
<dbReference type="InterPro" id="IPR041711">
    <property type="entry name" value="Met-tRNA-FMT_N"/>
</dbReference>
<evidence type="ECO:0000259" key="6">
    <source>
        <dbReference type="Pfam" id="PF00551"/>
    </source>
</evidence>
<dbReference type="InterPro" id="IPR036477">
    <property type="entry name" value="Formyl_transf_N_sf"/>
</dbReference>
<dbReference type="InterPro" id="IPR011034">
    <property type="entry name" value="Formyl_transferase-like_C_sf"/>
</dbReference>
<protein>
    <recommendedName>
        <fullName evidence="2 5">Methionyl-tRNA formyltransferase</fullName>
        <ecNumber evidence="2 5">2.1.2.9</ecNumber>
    </recommendedName>
</protein>
<dbReference type="RefSeq" id="WP_079727568.1">
    <property type="nucleotide sequence ID" value="NZ_FUZP01000001.1"/>
</dbReference>
<evidence type="ECO:0000256" key="2">
    <source>
        <dbReference type="ARBA" id="ARBA00012261"/>
    </source>
</evidence>
<accession>A0A1T5JH42</accession>
<evidence type="ECO:0000256" key="1">
    <source>
        <dbReference type="ARBA" id="ARBA00010699"/>
    </source>
</evidence>
<dbReference type="Pfam" id="PF02911">
    <property type="entry name" value="Formyl_trans_C"/>
    <property type="match status" value="1"/>
</dbReference>
<dbReference type="InterPro" id="IPR005793">
    <property type="entry name" value="Formyl_trans_C"/>
</dbReference>
<dbReference type="GO" id="GO:0004479">
    <property type="term" value="F:methionyl-tRNA formyltransferase activity"/>
    <property type="evidence" value="ECO:0007669"/>
    <property type="project" value="UniProtKB-UniRule"/>
</dbReference>
<keyword evidence="9" id="KW-1185">Reference proteome</keyword>
<dbReference type="EC" id="2.1.2.9" evidence="2 5"/>
<dbReference type="SUPFAM" id="SSF53328">
    <property type="entry name" value="Formyltransferase"/>
    <property type="match status" value="1"/>
</dbReference>
<dbReference type="InterPro" id="IPR044135">
    <property type="entry name" value="Met-tRNA-FMT_C"/>
</dbReference>
<dbReference type="EMBL" id="FUZP01000001">
    <property type="protein sequence ID" value="SKC50927.1"/>
    <property type="molecule type" value="Genomic_DNA"/>
</dbReference>
<evidence type="ECO:0000256" key="5">
    <source>
        <dbReference type="HAMAP-Rule" id="MF_00182"/>
    </source>
</evidence>
<comment type="catalytic activity">
    <reaction evidence="5">
        <text>L-methionyl-tRNA(fMet) + (6R)-10-formyltetrahydrofolate = N-formyl-L-methionyl-tRNA(fMet) + (6S)-5,6,7,8-tetrahydrofolate + H(+)</text>
        <dbReference type="Rhea" id="RHEA:24380"/>
        <dbReference type="Rhea" id="RHEA-COMP:9952"/>
        <dbReference type="Rhea" id="RHEA-COMP:9953"/>
        <dbReference type="ChEBI" id="CHEBI:15378"/>
        <dbReference type="ChEBI" id="CHEBI:57453"/>
        <dbReference type="ChEBI" id="CHEBI:78530"/>
        <dbReference type="ChEBI" id="CHEBI:78844"/>
        <dbReference type="ChEBI" id="CHEBI:195366"/>
        <dbReference type="EC" id="2.1.2.9"/>
    </reaction>
</comment>
<evidence type="ECO:0000259" key="7">
    <source>
        <dbReference type="Pfam" id="PF02911"/>
    </source>
</evidence>
<comment type="function">
    <text evidence="5">Attaches a formyl group to the free amino group of methionyl-tRNA(fMet). The formyl group appears to play a dual role in the initiator identity of N-formylmethionyl-tRNA by promoting its recognition by IF2 and preventing the misappropriation of this tRNA by the elongation apparatus.</text>
</comment>
<dbReference type="CDD" id="cd08646">
    <property type="entry name" value="FMT_core_Met-tRNA-FMT_N"/>
    <property type="match status" value="1"/>
</dbReference>
<dbReference type="HAMAP" id="MF_00182">
    <property type="entry name" value="Formyl_trans"/>
    <property type="match status" value="1"/>
</dbReference>
<dbReference type="SUPFAM" id="SSF50486">
    <property type="entry name" value="FMT C-terminal domain-like"/>
    <property type="match status" value="1"/>
</dbReference>
<dbReference type="STRING" id="123320.SAMN06309945_1564"/>
<dbReference type="Proteomes" id="UP000190857">
    <property type="component" value="Unassembled WGS sequence"/>
</dbReference>
<dbReference type="CDD" id="cd08704">
    <property type="entry name" value="Met_tRNA_FMT_C"/>
    <property type="match status" value="1"/>
</dbReference>
<sequence length="321" mass="33515">MKIVFAGTPAVAVPTLEALAASEHEIVAVITRADAPVGRKRVMTPSPVAAAAERAGLTVIKANRLDDEVTEAIRLLEPDLGVIVAYGGLVKRALLDTPTHGWINLHFSLLPRWRGAAPVQHSLIAGDAETGVSIFQLVPELDAGDIFLRRPLPAPDDATAGDLLDAYATESVPLVLDVVDGIGAGTATSEPQTGDVTLAPKLSAADGRLDWTTAASHVFARYRGVTPEPGAHTEIVIAPADDTTAAPAEPITTVLKVLALARTSARGLDAGRLALHDKRVHIGTGSGDNLELVRVQPAGRQSMAAADWWRGLPSGAEISAR</sequence>
<dbReference type="Pfam" id="PF00551">
    <property type="entry name" value="Formyl_trans_N"/>
    <property type="match status" value="1"/>
</dbReference>
<dbReference type="NCBIfam" id="TIGR00460">
    <property type="entry name" value="fmt"/>
    <property type="match status" value="1"/>
</dbReference>
<feature type="binding site" evidence="5">
    <location>
        <begin position="108"/>
        <end position="111"/>
    </location>
    <ligand>
        <name>(6S)-5,6,7,8-tetrahydrofolate</name>
        <dbReference type="ChEBI" id="CHEBI:57453"/>
    </ligand>
</feature>
<evidence type="ECO:0000256" key="4">
    <source>
        <dbReference type="ARBA" id="ARBA00022917"/>
    </source>
</evidence>
<dbReference type="Gene3D" id="3.40.50.12230">
    <property type="match status" value="1"/>
</dbReference>
<dbReference type="PANTHER" id="PTHR11138:SF5">
    <property type="entry name" value="METHIONYL-TRNA FORMYLTRANSFERASE, MITOCHONDRIAL"/>
    <property type="match status" value="1"/>
</dbReference>
<keyword evidence="4 5" id="KW-0648">Protein biosynthesis</keyword>
<feature type="domain" description="Formyl transferase C-terminal" evidence="7">
    <location>
        <begin position="201"/>
        <end position="312"/>
    </location>
</feature>
<evidence type="ECO:0000256" key="3">
    <source>
        <dbReference type="ARBA" id="ARBA00022679"/>
    </source>
</evidence>
<dbReference type="OrthoDB" id="9802815at2"/>
<comment type="similarity">
    <text evidence="1 5">Belongs to the Fmt family.</text>
</comment>
<gene>
    <name evidence="5" type="primary">fmt</name>
    <name evidence="8" type="ORF">SAMN06309945_1564</name>
</gene>
<dbReference type="InterPro" id="IPR005794">
    <property type="entry name" value="Fmt"/>
</dbReference>
<proteinExistence type="inferred from homology"/>
<organism evidence="8 9">
    <name type="scientific">Okibacterium fritillariae</name>
    <dbReference type="NCBI Taxonomy" id="123320"/>
    <lineage>
        <taxon>Bacteria</taxon>
        <taxon>Bacillati</taxon>
        <taxon>Actinomycetota</taxon>
        <taxon>Actinomycetes</taxon>
        <taxon>Micrococcales</taxon>
        <taxon>Microbacteriaceae</taxon>
        <taxon>Okibacterium</taxon>
    </lineage>
</organism>
<reference evidence="8 9" key="1">
    <citation type="submission" date="2017-02" db="EMBL/GenBank/DDBJ databases">
        <authorList>
            <person name="Peterson S.W."/>
        </authorList>
    </citation>
    <scope>NUCLEOTIDE SEQUENCE [LARGE SCALE GENOMIC DNA]</scope>
    <source>
        <strain evidence="8 9">VKM Ac-2059</strain>
    </source>
</reference>
<name>A0A1T5JH42_9MICO</name>
<dbReference type="PANTHER" id="PTHR11138">
    <property type="entry name" value="METHIONYL-TRNA FORMYLTRANSFERASE"/>
    <property type="match status" value="1"/>
</dbReference>
<dbReference type="InterPro" id="IPR002376">
    <property type="entry name" value="Formyl_transf_N"/>
</dbReference>
<evidence type="ECO:0000313" key="9">
    <source>
        <dbReference type="Proteomes" id="UP000190857"/>
    </source>
</evidence>
<dbReference type="GO" id="GO:0005829">
    <property type="term" value="C:cytosol"/>
    <property type="evidence" value="ECO:0007669"/>
    <property type="project" value="TreeGrafter"/>
</dbReference>
<evidence type="ECO:0000313" key="8">
    <source>
        <dbReference type="EMBL" id="SKC50927.1"/>
    </source>
</evidence>